<dbReference type="InterPro" id="IPR026866">
    <property type="entry name" value="CR006_AAA"/>
</dbReference>
<comment type="caution">
    <text evidence="3">The sequence shown here is derived from an EMBL/GenBank/DDBJ whole genome shotgun (WGS) entry which is preliminary data.</text>
</comment>
<sequence>MCAIRTAREDQAIEIPVSALSETIKAAVELAPKSTGSIALEGLDVHPRMVPWVKQGHEYHVEHDLRSCLHCGQAITDQRKALLTATFDDKLSQVRHRTEHCRATCLKLPS</sequence>
<proteinExistence type="predicted"/>
<evidence type="ECO:0000313" key="3">
    <source>
        <dbReference type="EMBL" id="NYY96924.1"/>
    </source>
</evidence>
<organism evidence="3">
    <name type="scientific">Bradyrhizobium barranii subsp. barranii</name>
    <dbReference type="NCBI Taxonomy" id="2823807"/>
    <lineage>
        <taxon>Bacteria</taxon>
        <taxon>Pseudomonadati</taxon>
        <taxon>Pseudomonadota</taxon>
        <taxon>Alphaproteobacteria</taxon>
        <taxon>Hyphomicrobiales</taxon>
        <taxon>Nitrobacteraceae</taxon>
        <taxon>Bradyrhizobium</taxon>
        <taxon>Bradyrhizobium barranii</taxon>
    </lineage>
</organism>
<gene>
    <name evidence="3" type="ORF">G6321_54660</name>
    <name evidence="2" type="ORF">J4G43_54485</name>
</gene>
<reference evidence="3" key="1">
    <citation type="submission" date="2020-06" db="EMBL/GenBank/DDBJ databases">
        <title>Whole Genome Sequence of Bradyrhizobium sp. Strain 323S2.</title>
        <authorList>
            <person name="Bromfield E.S.P."/>
        </authorList>
    </citation>
    <scope>NUCLEOTIDE SEQUENCE [LARGE SCALE GENOMIC DNA]</scope>
    <source>
        <strain evidence="3">323S2</strain>
    </source>
</reference>
<accession>A0A7Z0QLU8</accession>
<name>A0A7Z0QLU8_9BRAD</name>
<dbReference type="EMBL" id="JACBFH010000005">
    <property type="protein sequence ID" value="NYY96924.1"/>
    <property type="molecule type" value="Genomic_DNA"/>
</dbReference>
<dbReference type="Pfam" id="PF13166">
    <property type="entry name" value="AAA_13"/>
    <property type="match status" value="1"/>
</dbReference>
<dbReference type="AlphaFoldDB" id="A0A7Z0QLU8"/>
<evidence type="ECO:0000259" key="1">
    <source>
        <dbReference type="Pfam" id="PF13166"/>
    </source>
</evidence>
<reference evidence="2" key="2">
    <citation type="submission" date="2021-03" db="EMBL/GenBank/DDBJ databases">
        <title>Whole Genome Sequence of Bradyrhizobium sp. Strain 144S4.</title>
        <authorList>
            <person name="Bromfield E.S.P."/>
            <person name="Cloutier S."/>
        </authorList>
    </citation>
    <scope>NUCLEOTIDE SEQUENCE [LARGE SCALE GENOMIC DNA]</scope>
    <source>
        <strain evidence="2">144S4</strain>
    </source>
</reference>
<evidence type="ECO:0000313" key="2">
    <source>
        <dbReference type="EMBL" id="MBO1869374.1"/>
    </source>
</evidence>
<dbReference type="EMBL" id="JAGEMI010000005">
    <property type="protein sequence ID" value="MBO1869374.1"/>
    <property type="molecule type" value="Genomic_DNA"/>
</dbReference>
<dbReference type="RefSeq" id="WP_129557696.1">
    <property type="nucleotide sequence ID" value="NZ_CP049702.1"/>
</dbReference>
<feature type="domain" description="Protein CR006 P-loop" evidence="1">
    <location>
        <begin position="13"/>
        <end position="93"/>
    </location>
</feature>
<protein>
    <submittedName>
        <fullName evidence="3">AAA family ATPase</fullName>
    </submittedName>
</protein>